<reference evidence="2" key="1">
    <citation type="submission" date="2020-05" db="EMBL/GenBank/DDBJ databases">
        <title>Phylogenomic resolution of chytrid fungi.</title>
        <authorList>
            <person name="Stajich J.E."/>
            <person name="Amses K."/>
            <person name="Simmons R."/>
            <person name="Seto K."/>
            <person name="Myers J."/>
            <person name="Bonds A."/>
            <person name="Quandt C.A."/>
            <person name="Barry K."/>
            <person name="Liu P."/>
            <person name="Grigoriev I."/>
            <person name="Longcore J.E."/>
            <person name="James T.Y."/>
        </authorList>
    </citation>
    <scope>NUCLEOTIDE SEQUENCE</scope>
    <source>
        <strain evidence="2">JEL0513</strain>
    </source>
</reference>
<evidence type="ECO:0000313" key="2">
    <source>
        <dbReference type="EMBL" id="KAJ3086294.1"/>
    </source>
</evidence>
<accession>A0AAD5X698</accession>
<dbReference type="AlphaFoldDB" id="A0AAD5X698"/>
<sequence length="698" mass="76603">MGDGIELLLTAATMNTMTTACLAVANSGGSASIALGGFSVTPTEENPSQQYQKKIEPFDLFKRKPLNERAFALQRQMQSERSVSSRHQYASTEKSDSVKIIEDDGQEIIGSPIADDDMEQTSQKQSVLSIDREKNASKVPAIVSHYPTDPETIQDAKDLAAFTAWVTLRLIGRRWSLLMEQKSISSAPSAAPTISSPLILNTPSAIQNLGRYSTFIKNMPSSSSTLASLPSIPSYATQNQISPYVPANQSFGQISNADNGTNRLFDDNLIHYQSSNNNNITGVYRERERSGTSCDSNSTTNTQNSTRQYIASEMKKIPAVAIPKSNSMSIPERLDSTDYNNAFEIPDTPAMSSPSSYEDWSESIPPSLKHFDFLKTSIASNDSLTDKIHYSKSQQSLPPLSELIKKKEFVALQRQTMCPPIPSILPAKRPHPGQEHPASVAGIPATQHLLFQSRPQSYHYQHQFLTNTVKPIPPRQPLLQQHQIAQILAPQPTQPTKQHTLPPTYISHYTSRLTRLATLSLLKTPTPPHTMLLALHLLRRLISMPKPLPTRISTPTRMLLGCLMVADALFGSERGVSSRMWAAIAKVSGLRDGGEDVAPTTPPAAVVPPTANEKPDGDRAFVAGIKKDVLESLEFNLYASLVGYEDWMETLKDLLKDDQGGGVGGGSDGNALDMRIRTRRILDELSVGEGMLGLGWKW</sequence>
<feature type="compositionally biased region" description="Polar residues" evidence="1">
    <location>
        <begin position="76"/>
        <end position="92"/>
    </location>
</feature>
<keyword evidence="3" id="KW-1185">Reference proteome</keyword>
<proteinExistence type="predicted"/>
<feature type="region of interest" description="Disordered" evidence="1">
    <location>
        <begin position="76"/>
        <end position="97"/>
    </location>
</feature>
<comment type="caution">
    <text evidence="2">The sequence shown here is derived from an EMBL/GenBank/DDBJ whole genome shotgun (WGS) entry which is preliminary data.</text>
</comment>
<gene>
    <name evidence="2" type="ORF">HK100_008758</name>
</gene>
<evidence type="ECO:0000256" key="1">
    <source>
        <dbReference type="SAM" id="MobiDB-lite"/>
    </source>
</evidence>
<dbReference type="Proteomes" id="UP001211907">
    <property type="component" value="Unassembled WGS sequence"/>
</dbReference>
<dbReference type="EMBL" id="JADGJH010004312">
    <property type="protein sequence ID" value="KAJ3086294.1"/>
    <property type="molecule type" value="Genomic_DNA"/>
</dbReference>
<dbReference type="Gene3D" id="1.10.472.10">
    <property type="entry name" value="Cyclin-like"/>
    <property type="match status" value="1"/>
</dbReference>
<protein>
    <submittedName>
        <fullName evidence="2">Uncharacterized protein</fullName>
    </submittedName>
</protein>
<name>A0AAD5X698_9FUNG</name>
<evidence type="ECO:0000313" key="3">
    <source>
        <dbReference type="Proteomes" id="UP001211907"/>
    </source>
</evidence>
<organism evidence="2 3">
    <name type="scientific">Physocladia obscura</name>
    <dbReference type="NCBI Taxonomy" id="109957"/>
    <lineage>
        <taxon>Eukaryota</taxon>
        <taxon>Fungi</taxon>
        <taxon>Fungi incertae sedis</taxon>
        <taxon>Chytridiomycota</taxon>
        <taxon>Chytridiomycota incertae sedis</taxon>
        <taxon>Chytridiomycetes</taxon>
        <taxon>Chytridiales</taxon>
        <taxon>Chytriomycetaceae</taxon>
        <taxon>Physocladia</taxon>
    </lineage>
</organism>